<proteinExistence type="predicted"/>
<reference evidence="3" key="2">
    <citation type="submission" date="2015-01" db="EMBL/GenBank/DDBJ databases">
        <title>Evolutionary Origins and Diversification of the Mycorrhizal Mutualists.</title>
        <authorList>
            <consortium name="DOE Joint Genome Institute"/>
            <consortium name="Mycorrhizal Genomics Consortium"/>
            <person name="Kohler A."/>
            <person name="Kuo A."/>
            <person name="Nagy L.G."/>
            <person name="Floudas D."/>
            <person name="Copeland A."/>
            <person name="Barry K.W."/>
            <person name="Cichocki N."/>
            <person name="Veneault-Fourrey C."/>
            <person name="LaButti K."/>
            <person name="Lindquist E.A."/>
            <person name="Lipzen A."/>
            <person name="Lundell T."/>
            <person name="Morin E."/>
            <person name="Murat C."/>
            <person name="Riley R."/>
            <person name="Ohm R."/>
            <person name="Sun H."/>
            <person name="Tunlid A."/>
            <person name="Henrissat B."/>
            <person name="Grigoriev I.V."/>
            <person name="Hibbett D.S."/>
            <person name="Martin F."/>
        </authorList>
    </citation>
    <scope>NUCLEOTIDE SEQUENCE [LARGE SCALE GENOMIC DNA]</scope>
    <source>
        <strain evidence="3">MUT 4182</strain>
    </source>
</reference>
<protein>
    <submittedName>
        <fullName evidence="2">Uncharacterized protein</fullName>
    </submittedName>
</protein>
<dbReference type="HOGENOM" id="CLU_2943546_0_0_1"/>
<accession>A0A0C3QSE8</accession>
<feature type="region of interest" description="Disordered" evidence="1">
    <location>
        <begin position="1"/>
        <end position="40"/>
    </location>
</feature>
<dbReference type="Proteomes" id="UP000054248">
    <property type="component" value="Unassembled WGS sequence"/>
</dbReference>
<gene>
    <name evidence="2" type="ORF">M407DRAFT_241998</name>
</gene>
<sequence>MLHAKFEFEGLHETGSSRDGSKDEAVDKAQGSSTLRKRKWSRTTERRIMLLIEPVNAYHR</sequence>
<feature type="compositionally biased region" description="Basic and acidic residues" evidence="1">
    <location>
        <begin position="1"/>
        <end position="27"/>
    </location>
</feature>
<evidence type="ECO:0000313" key="2">
    <source>
        <dbReference type="EMBL" id="KIO30899.1"/>
    </source>
</evidence>
<name>A0A0C3QSE8_9AGAM</name>
<evidence type="ECO:0000256" key="1">
    <source>
        <dbReference type="SAM" id="MobiDB-lite"/>
    </source>
</evidence>
<dbReference type="EMBL" id="KN822967">
    <property type="protein sequence ID" value="KIO30899.1"/>
    <property type="molecule type" value="Genomic_DNA"/>
</dbReference>
<organism evidence="2 3">
    <name type="scientific">Tulasnella calospora MUT 4182</name>
    <dbReference type="NCBI Taxonomy" id="1051891"/>
    <lineage>
        <taxon>Eukaryota</taxon>
        <taxon>Fungi</taxon>
        <taxon>Dikarya</taxon>
        <taxon>Basidiomycota</taxon>
        <taxon>Agaricomycotina</taxon>
        <taxon>Agaricomycetes</taxon>
        <taxon>Cantharellales</taxon>
        <taxon>Tulasnellaceae</taxon>
        <taxon>Tulasnella</taxon>
    </lineage>
</organism>
<reference evidence="2 3" key="1">
    <citation type="submission" date="2014-04" db="EMBL/GenBank/DDBJ databases">
        <authorList>
            <consortium name="DOE Joint Genome Institute"/>
            <person name="Kuo A."/>
            <person name="Girlanda M."/>
            <person name="Perotto S."/>
            <person name="Kohler A."/>
            <person name="Nagy L.G."/>
            <person name="Floudas D."/>
            <person name="Copeland A."/>
            <person name="Barry K.W."/>
            <person name="Cichocki N."/>
            <person name="Veneault-Fourrey C."/>
            <person name="LaButti K."/>
            <person name="Lindquist E.A."/>
            <person name="Lipzen A."/>
            <person name="Lundell T."/>
            <person name="Morin E."/>
            <person name="Murat C."/>
            <person name="Sun H."/>
            <person name="Tunlid A."/>
            <person name="Henrissat B."/>
            <person name="Grigoriev I.V."/>
            <person name="Hibbett D.S."/>
            <person name="Martin F."/>
            <person name="Nordberg H.P."/>
            <person name="Cantor M.N."/>
            <person name="Hua S.X."/>
        </authorList>
    </citation>
    <scope>NUCLEOTIDE SEQUENCE [LARGE SCALE GENOMIC DNA]</scope>
    <source>
        <strain evidence="2 3">MUT 4182</strain>
    </source>
</reference>
<keyword evidence="3" id="KW-1185">Reference proteome</keyword>
<dbReference type="AlphaFoldDB" id="A0A0C3QSE8"/>
<evidence type="ECO:0000313" key="3">
    <source>
        <dbReference type="Proteomes" id="UP000054248"/>
    </source>
</evidence>